<dbReference type="Pfam" id="PF11716">
    <property type="entry name" value="MDMPI_N"/>
    <property type="match status" value="1"/>
</dbReference>
<protein>
    <recommendedName>
        <fullName evidence="1">Mycothiol-dependent maleylpyruvate isomerase metal-binding domain-containing protein</fullName>
    </recommendedName>
</protein>
<dbReference type="AlphaFoldDB" id="A0A0E3WCE0"/>
<dbReference type="Proteomes" id="UP000199251">
    <property type="component" value="Unassembled WGS sequence"/>
</dbReference>
<dbReference type="SUPFAM" id="SSF109854">
    <property type="entry name" value="DinB/YfiT-like putative metalloenzymes"/>
    <property type="match status" value="1"/>
</dbReference>
<dbReference type="InterPro" id="IPR024344">
    <property type="entry name" value="MDMPI_metal-binding"/>
</dbReference>
<dbReference type="InterPro" id="IPR034660">
    <property type="entry name" value="DinB/YfiT-like"/>
</dbReference>
<dbReference type="GO" id="GO:0046872">
    <property type="term" value="F:metal ion binding"/>
    <property type="evidence" value="ECO:0007669"/>
    <property type="project" value="InterPro"/>
</dbReference>
<dbReference type="STRING" id="141349.BN1232_02770"/>
<proteinExistence type="predicted"/>
<dbReference type="Gene3D" id="1.20.120.450">
    <property type="entry name" value="dinb family like domain"/>
    <property type="match status" value="1"/>
</dbReference>
<dbReference type="EMBL" id="CTEE01000001">
    <property type="protein sequence ID" value="CQD13731.1"/>
    <property type="molecule type" value="Genomic_DNA"/>
</dbReference>
<name>A0A0E3WCE0_MYCLN</name>
<gene>
    <name evidence="2" type="ORF">BN1232_02770</name>
</gene>
<evidence type="ECO:0000313" key="3">
    <source>
        <dbReference type="Proteomes" id="UP000199251"/>
    </source>
</evidence>
<feature type="domain" description="Mycothiol-dependent maleylpyruvate isomerase metal-binding" evidence="1">
    <location>
        <begin position="52"/>
        <end position="178"/>
    </location>
</feature>
<evidence type="ECO:0000313" key="2">
    <source>
        <dbReference type="EMBL" id="CQD13731.1"/>
    </source>
</evidence>
<sequence length="302" mass="32252">MWASVRDVVAPVNTTLTKILGRHVVQAGFARVLADVPGGPGLLRLANTPAQGAFIAFVAAMLAADPDAPTRCAGWTVHELTAHLAAGSAEIADLVALELSGAASRPTRDFEEREAPYRALSPKRLRRRFFEEALKATVAVERLRQAPGRSVAFTGAVLDARALTLHVESELILHRWDIVGGDEISIRALSDARIGVHAATTVAAMKPNVFPPRGGEYESVILRSAGASDITVTGGPVTTIELASADHLHPVVECHPAARTLLIWGRCPGPDLPVGDPKTVDAVITMLRPNPHRVTHHEHQEC</sequence>
<evidence type="ECO:0000259" key="1">
    <source>
        <dbReference type="Pfam" id="PF11716"/>
    </source>
</evidence>
<dbReference type="OrthoDB" id="4082424at2"/>
<organism evidence="2 3">
    <name type="scientific">Mycobacterium lentiflavum</name>
    <dbReference type="NCBI Taxonomy" id="141349"/>
    <lineage>
        <taxon>Bacteria</taxon>
        <taxon>Bacillati</taxon>
        <taxon>Actinomycetota</taxon>
        <taxon>Actinomycetes</taxon>
        <taxon>Mycobacteriales</taxon>
        <taxon>Mycobacteriaceae</taxon>
        <taxon>Mycobacterium</taxon>
        <taxon>Mycobacterium simiae complex</taxon>
    </lineage>
</organism>
<accession>A0A0E3WCE0</accession>
<reference evidence="2 3" key="1">
    <citation type="submission" date="2015-03" db="EMBL/GenBank/DDBJ databases">
        <authorList>
            <person name="Urmite Genomes"/>
        </authorList>
    </citation>
    <scope>NUCLEOTIDE SEQUENCE [LARGE SCALE GENOMIC DNA]</scope>
    <source>
        <strain evidence="2 3">CSUR P1491</strain>
    </source>
</reference>